<comment type="caution">
    <text evidence="1">The sequence shown here is derived from an EMBL/GenBank/DDBJ whole genome shotgun (WGS) entry which is preliminary data.</text>
</comment>
<dbReference type="Proteomes" id="UP000182062">
    <property type="component" value="Unassembled WGS sequence"/>
</dbReference>
<protein>
    <submittedName>
        <fullName evidence="1">Uncharacterized protein</fullName>
    </submittedName>
</protein>
<accession>A0A1J6VP74</accession>
<dbReference type="EMBL" id="MINN01000139">
    <property type="protein sequence ID" value="OIU67750.1"/>
    <property type="molecule type" value="Genomic_DNA"/>
</dbReference>
<proteinExistence type="predicted"/>
<organism evidence="1 2">
    <name type="scientific">Rossellomorea aquimaris</name>
    <dbReference type="NCBI Taxonomy" id="189382"/>
    <lineage>
        <taxon>Bacteria</taxon>
        <taxon>Bacillati</taxon>
        <taxon>Bacillota</taxon>
        <taxon>Bacilli</taxon>
        <taxon>Bacillales</taxon>
        <taxon>Bacillaceae</taxon>
        <taxon>Rossellomorea</taxon>
    </lineage>
</organism>
<reference evidence="1 2" key="1">
    <citation type="submission" date="2016-09" db="EMBL/GenBank/DDBJ databases">
        <title>Bacillus aquimaris SAMM genome sequence reveals colonization and biosurfactant production capacities.</title>
        <authorList>
            <person name="Waghmode S.R."/>
            <person name="Suryavanshi M.V."/>
        </authorList>
    </citation>
    <scope>NUCLEOTIDE SEQUENCE [LARGE SCALE GENOMIC DNA]</scope>
    <source>
        <strain evidence="1 2">SAMM</strain>
    </source>
</reference>
<evidence type="ECO:0000313" key="2">
    <source>
        <dbReference type="Proteomes" id="UP000182062"/>
    </source>
</evidence>
<name>A0A1J6VP74_9BACI</name>
<gene>
    <name evidence="1" type="ORF">BHE18_13065</name>
</gene>
<keyword evidence="2" id="KW-1185">Reference proteome</keyword>
<sequence length="90" mass="10542">MFVFWGVGGAVEAGNNLLFRFCWVKVRFSIKNHTLAEVRLCRKIASSHLKLEFRTYIKNSALKSRDFALIRKIPHLNQEIPHINVFQSQR</sequence>
<evidence type="ECO:0000313" key="1">
    <source>
        <dbReference type="EMBL" id="OIU67750.1"/>
    </source>
</evidence>
<dbReference type="AlphaFoldDB" id="A0A1J6VP74"/>